<keyword evidence="1" id="KW-0812">Transmembrane</keyword>
<dbReference type="Proteomes" id="UP001310386">
    <property type="component" value="Unassembled WGS sequence"/>
</dbReference>
<protein>
    <submittedName>
        <fullName evidence="2">Uncharacterized protein</fullName>
    </submittedName>
</protein>
<proteinExistence type="predicted"/>
<accession>A0ABU5ZL96</accession>
<evidence type="ECO:0000313" key="3">
    <source>
        <dbReference type="Proteomes" id="UP001310386"/>
    </source>
</evidence>
<keyword evidence="1" id="KW-1133">Transmembrane helix</keyword>
<comment type="caution">
    <text evidence="2">The sequence shown here is derived from an EMBL/GenBank/DDBJ whole genome shotgun (WGS) entry which is preliminary data.</text>
</comment>
<feature type="transmembrane region" description="Helical" evidence="1">
    <location>
        <begin position="30"/>
        <end position="49"/>
    </location>
</feature>
<dbReference type="EMBL" id="JAYJLD010000011">
    <property type="protein sequence ID" value="MEB3101880.1"/>
    <property type="molecule type" value="Genomic_DNA"/>
</dbReference>
<gene>
    <name evidence="2" type="ORF">VF724_09410</name>
</gene>
<name>A0ABU5ZL96_9BACL</name>
<evidence type="ECO:0000256" key="1">
    <source>
        <dbReference type="SAM" id="Phobius"/>
    </source>
</evidence>
<sequence length="50" mass="5752">MPSILTQIALIIIIVRSAYNAFQLLNRNIKPWMDIAYYISIIIVALSFLL</sequence>
<dbReference type="RefSeq" id="WP_371754002.1">
    <property type="nucleotide sequence ID" value="NZ_JAYJLD010000011.1"/>
</dbReference>
<keyword evidence="1" id="KW-0472">Membrane</keyword>
<evidence type="ECO:0000313" key="2">
    <source>
        <dbReference type="EMBL" id="MEB3101880.1"/>
    </source>
</evidence>
<reference evidence="2" key="1">
    <citation type="submission" date="2023-12" db="EMBL/GenBank/DDBJ databases">
        <title>Fervidustalea candida gen. nov., sp. nov., a novel member of the family Paenibacillaceae isolated from a geothermal area.</title>
        <authorList>
            <person name="Li W.-J."/>
            <person name="Jiao J.-Y."/>
            <person name="Chen Y."/>
        </authorList>
    </citation>
    <scope>NUCLEOTIDE SEQUENCE</scope>
    <source>
        <strain evidence="2">SYSU GA230002</strain>
    </source>
</reference>
<keyword evidence="3" id="KW-1185">Reference proteome</keyword>
<organism evidence="2 3">
    <name type="scientific">Ferviditalea candida</name>
    <dbReference type="NCBI Taxonomy" id="3108399"/>
    <lineage>
        <taxon>Bacteria</taxon>
        <taxon>Bacillati</taxon>
        <taxon>Bacillota</taxon>
        <taxon>Bacilli</taxon>
        <taxon>Bacillales</taxon>
        <taxon>Paenibacillaceae</taxon>
        <taxon>Ferviditalea</taxon>
    </lineage>
</organism>